<dbReference type="Proteomes" id="UP000287872">
    <property type="component" value="Unassembled WGS sequence"/>
</dbReference>
<dbReference type="GO" id="GO:0016791">
    <property type="term" value="F:phosphatase activity"/>
    <property type="evidence" value="ECO:0007669"/>
    <property type="project" value="TreeGrafter"/>
</dbReference>
<dbReference type="PANTHER" id="PTHR48100:SF59">
    <property type="entry name" value="ADENOSYLCOBALAMIN_ALPHA-RIBAZOLE PHOSPHATASE"/>
    <property type="match status" value="1"/>
</dbReference>
<dbReference type="InterPro" id="IPR013078">
    <property type="entry name" value="His_Pase_superF_clade-1"/>
</dbReference>
<dbReference type="GO" id="GO:0005737">
    <property type="term" value="C:cytoplasm"/>
    <property type="evidence" value="ECO:0007669"/>
    <property type="project" value="TreeGrafter"/>
</dbReference>
<protein>
    <submittedName>
        <fullName evidence="1">Phosphoglycerate mutase</fullName>
    </submittedName>
</protein>
<dbReference type="AlphaFoldDB" id="A0A401ULW8"/>
<dbReference type="Gene3D" id="3.40.50.1240">
    <property type="entry name" value="Phosphoglycerate mutase-like"/>
    <property type="match status" value="1"/>
</dbReference>
<dbReference type="CDD" id="cd07067">
    <property type="entry name" value="HP_PGM_like"/>
    <property type="match status" value="1"/>
</dbReference>
<accession>A0A401ULW8</accession>
<comment type="caution">
    <text evidence="1">The sequence shown here is derived from an EMBL/GenBank/DDBJ whole genome shotgun (WGS) entry which is preliminary data.</text>
</comment>
<dbReference type="RefSeq" id="WP_125001287.1">
    <property type="nucleotide sequence ID" value="NZ_BHYK01000010.1"/>
</dbReference>
<name>A0A401ULW8_9CLOT</name>
<gene>
    <name evidence="1" type="ORF">Ctaglu_21440</name>
</gene>
<dbReference type="SMART" id="SM00855">
    <property type="entry name" value="PGAM"/>
    <property type="match status" value="1"/>
</dbReference>
<reference evidence="1 2" key="1">
    <citation type="submission" date="2018-11" db="EMBL/GenBank/DDBJ databases">
        <title>Genome sequencing and assembly of Clostridium tagluense strain A121.</title>
        <authorList>
            <person name="Murakami T."/>
            <person name="Segawa T."/>
            <person name="Shcherbakova V.A."/>
            <person name="Mori H."/>
            <person name="Yoshimura Y."/>
        </authorList>
    </citation>
    <scope>NUCLEOTIDE SEQUENCE [LARGE SCALE GENOMIC DNA]</scope>
    <source>
        <strain evidence="1 2">A121</strain>
    </source>
</reference>
<organism evidence="1 2">
    <name type="scientific">Clostridium tagluense</name>
    <dbReference type="NCBI Taxonomy" id="360422"/>
    <lineage>
        <taxon>Bacteria</taxon>
        <taxon>Bacillati</taxon>
        <taxon>Bacillota</taxon>
        <taxon>Clostridia</taxon>
        <taxon>Eubacteriales</taxon>
        <taxon>Clostridiaceae</taxon>
        <taxon>Clostridium</taxon>
    </lineage>
</organism>
<dbReference type="Pfam" id="PF00300">
    <property type="entry name" value="His_Phos_1"/>
    <property type="match status" value="1"/>
</dbReference>
<keyword evidence="2" id="KW-1185">Reference proteome</keyword>
<dbReference type="EMBL" id="BHYK01000010">
    <property type="protein sequence ID" value="GCD10521.1"/>
    <property type="molecule type" value="Genomic_DNA"/>
</dbReference>
<dbReference type="PANTHER" id="PTHR48100">
    <property type="entry name" value="BROAD-SPECIFICITY PHOSPHATASE YOR283W-RELATED"/>
    <property type="match status" value="1"/>
</dbReference>
<dbReference type="SUPFAM" id="SSF53254">
    <property type="entry name" value="Phosphoglycerate mutase-like"/>
    <property type="match status" value="1"/>
</dbReference>
<evidence type="ECO:0000313" key="2">
    <source>
        <dbReference type="Proteomes" id="UP000287872"/>
    </source>
</evidence>
<sequence>MTKLILIRHGEPDYSLVTERSFKGHGIDLAQLTPKGIDQAMNVAKDKRLQGASLIVSSPYTRALQTAAIISKERSLDISIEVDIHEWVPDLAFNNVSDEEVKIASDECTCCKGEYTNEDKKSWEKLSVVASRSFKGLEKYLGYEKIIVVTHGVVMRQFKYHNEIPYCGIIEVDFYKDFKWCGWVENIDK</sequence>
<dbReference type="InterPro" id="IPR029033">
    <property type="entry name" value="His_PPase_superfam"/>
</dbReference>
<dbReference type="InterPro" id="IPR050275">
    <property type="entry name" value="PGM_Phosphatase"/>
</dbReference>
<evidence type="ECO:0000313" key="1">
    <source>
        <dbReference type="EMBL" id="GCD10521.1"/>
    </source>
</evidence>
<dbReference type="OrthoDB" id="9782128at2"/>
<proteinExistence type="predicted"/>